<evidence type="ECO:0000313" key="2">
    <source>
        <dbReference type="Proteomes" id="UP000076503"/>
    </source>
</evidence>
<sequence>MIILALLVMIYNTVYIYSKVCDMANLIDFLQHQNLVWQGTDNAPLSQCVSEKHSTGYEALDNHLDGGFPFPGVVDMQSETGIGELQLLLPFIRSRTRLCVMINPPANVNAHALMHQNISTELIWGVTTSNPIEALWAAEQCLKSGVCSSVLLWHQEVQIHQAKRLLLSAQTGQSMCCLLRHSMVQGGALPVSLSMQLVPSSTGLNIKVNKLKGGWAKPNMMLAWSLLWPQLVSHFEPVHGQVLPFKHSGSR</sequence>
<dbReference type="PATRIC" id="fig|1365251.3.peg.2592"/>
<dbReference type="OrthoDB" id="9811176at2"/>
<evidence type="ECO:0000313" key="1">
    <source>
        <dbReference type="EMBL" id="KZN50242.1"/>
    </source>
</evidence>
<gene>
    <name evidence="1" type="ORF">N476_16515</name>
</gene>
<dbReference type="AlphaFoldDB" id="A0A162AI10"/>
<dbReference type="InterPro" id="IPR017166">
    <property type="entry name" value="UCP037290"/>
</dbReference>
<accession>A0A162AI10</accession>
<evidence type="ECO:0008006" key="3">
    <source>
        <dbReference type="Google" id="ProtNLM"/>
    </source>
</evidence>
<dbReference type="Gene3D" id="3.40.50.300">
    <property type="entry name" value="P-loop containing nucleotide triphosphate hydrolases"/>
    <property type="match status" value="1"/>
</dbReference>
<dbReference type="Proteomes" id="UP000076503">
    <property type="component" value="Unassembled WGS sequence"/>
</dbReference>
<dbReference type="PIRSF" id="PIRSF037290">
    <property type="entry name" value="UCP037290"/>
    <property type="match status" value="1"/>
</dbReference>
<dbReference type="NCBIfam" id="NF033429">
    <property type="entry name" value="ImuA_translesion"/>
    <property type="match status" value="1"/>
</dbReference>
<dbReference type="InterPro" id="IPR027417">
    <property type="entry name" value="P-loop_NTPase"/>
</dbReference>
<comment type="caution">
    <text evidence="1">The sequence shown here is derived from an EMBL/GenBank/DDBJ whole genome shotgun (WGS) entry which is preliminary data.</text>
</comment>
<protein>
    <recommendedName>
        <fullName evidence="3">SOS cell division inhibitor SulA</fullName>
    </recommendedName>
</protein>
<dbReference type="SUPFAM" id="SSF52540">
    <property type="entry name" value="P-loop containing nucleoside triphosphate hydrolases"/>
    <property type="match status" value="1"/>
</dbReference>
<proteinExistence type="predicted"/>
<organism evidence="1 2">
    <name type="scientific">Pseudoalteromonas luteoviolacea H33</name>
    <dbReference type="NCBI Taxonomy" id="1365251"/>
    <lineage>
        <taxon>Bacteria</taxon>
        <taxon>Pseudomonadati</taxon>
        <taxon>Pseudomonadota</taxon>
        <taxon>Gammaproteobacteria</taxon>
        <taxon>Alteromonadales</taxon>
        <taxon>Pseudoalteromonadaceae</taxon>
        <taxon>Pseudoalteromonas</taxon>
    </lineage>
</organism>
<name>A0A162AI10_9GAMM</name>
<dbReference type="EMBL" id="AUXZ01000076">
    <property type="protein sequence ID" value="KZN50242.1"/>
    <property type="molecule type" value="Genomic_DNA"/>
</dbReference>
<reference evidence="1 2" key="1">
    <citation type="submission" date="2013-07" db="EMBL/GenBank/DDBJ databases">
        <title>Comparative Genomic and Metabolomic Analysis of Twelve Strains of Pseudoalteromonas luteoviolacea.</title>
        <authorList>
            <person name="Vynne N.G."/>
            <person name="Mansson M."/>
            <person name="Gram L."/>
        </authorList>
    </citation>
    <scope>NUCLEOTIDE SEQUENCE [LARGE SCALE GENOMIC DNA]</scope>
    <source>
        <strain evidence="1 2">H33</strain>
    </source>
</reference>
<dbReference type="InterPro" id="IPR047610">
    <property type="entry name" value="ImuA_translesion"/>
</dbReference>